<feature type="non-terminal residue" evidence="3">
    <location>
        <position position="80"/>
    </location>
</feature>
<dbReference type="InterPro" id="IPR001304">
    <property type="entry name" value="C-type_lectin-like"/>
</dbReference>
<dbReference type="InterPro" id="IPR050828">
    <property type="entry name" value="C-type_lectin/matrix_domain"/>
</dbReference>
<dbReference type="PANTHER" id="PTHR45710">
    <property type="entry name" value="C-TYPE LECTIN DOMAIN-CONTAINING PROTEIN 180"/>
    <property type="match status" value="1"/>
</dbReference>
<keyword evidence="4" id="KW-1185">Reference proteome</keyword>
<dbReference type="Gene3D" id="3.10.100.10">
    <property type="entry name" value="Mannose-Binding Protein A, subunit A"/>
    <property type="match status" value="1"/>
</dbReference>
<dbReference type="PANTHER" id="PTHR45710:SF8">
    <property type="entry name" value="RERATING FAMILY MEMBER 4"/>
    <property type="match status" value="1"/>
</dbReference>
<dbReference type="InterPro" id="IPR016186">
    <property type="entry name" value="C-type_lectin-like/link_sf"/>
</dbReference>
<gene>
    <name evidence="3" type="ORF">DAT39_016702</name>
</gene>
<protein>
    <submittedName>
        <fullName evidence="3">C-type lectin domain family 4 member M-like</fullName>
    </submittedName>
</protein>
<dbReference type="Pfam" id="PF00059">
    <property type="entry name" value="Lectin_C"/>
    <property type="match status" value="1"/>
</dbReference>
<dbReference type="AlphaFoldDB" id="A0A8J4TBL6"/>
<comment type="subcellular location">
    <subcellularLocation>
        <location evidence="1">Cell membrane</location>
        <topology evidence="1">Single-pass type II membrane protein</topology>
    </subcellularLocation>
</comment>
<sequence length="80" mass="9243">RDKGNCFNFSSSFYFMSDGKKIWTESRQDCRDKGADLLIINSQAEQEFIIKQLDGSQAWIGLSKDKEETWKWVDGTLLST</sequence>
<accession>A0A8J4TBL6</accession>
<comment type="caution">
    <text evidence="3">The sequence shown here is derived from an EMBL/GenBank/DDBJ whole genome shotgun (WGS) entry which is preliminary data.</text>
</comment>
<dbReference type="PROSITE" id="PS50041">
    <property type="entry name" value="C_TYPE_LECTIN_2"/>
    <property type="match status" value="1"/>
</dbReference>
<dbReference type="SUPFAM" id="SSF56436">
    <property type="entry name" value="C-type lectin-like"/>
    <property type="match status" value="1"/>
</dbReference>
<evidence type="ECO:0000256" key="1">
    <source>
        <dbReference type="ARBA" id="ARBA00004401"/>
    </source>
</evidence>
<dbReference type="Proteomes" id="UP000727407">
    <property type="component" value="Unassembled WGS sequence"/>
</dbReference>
<evidence type="ECO:0000313" key="3">
    <source>
        <dbReference type="EMBL" id="KAF5893591.1"/>
    </source>
</evidence>
<evidence type="ECO:0000259" key="2">
    <source>
        <dbReference type="PROSITE" id="PS50041"/>
    </source>
</evidence>
<proteinExistence type="predicted"/>
<name>A0A8J4TBL6_CLAMG</name>
<dbReference type="OrthoDB" id="8950604at2759"/>
<evidence type="ECO:0000313" key="4">
    <source>
        <dbReference type="Proteomes" id="UP000727407"/>
    </source>
</evidence>
<organism evidence="3 4">
    <name type="scientific">Clarias magur</name>
    <name type="common">Asian catfish</name>
    <name type="synonym">Macropteronotus magur</name>
    <dbReference type="NCBI Taxonomy" id="1594786"/>
    <lineage>
        <taxon>Eukaryota</taxon>
        <taxon>Metazoa</taxon>
        <taxon>Chordata</taxon>
        <taxon>Craniata</taxon>
        <taxon>Vertebrata</taxon>
        <taxon>Euteleostomi</taxon>
        <taxon>Actinopterygii</taxon>
        <taxon>Neopterygii</taxon>
        <taxon>Teleostei</taxon>
        <taxon>Ostariophysi</taxon>
        <taxon>Siluriformes</taxon>
        <taxon>Clariidae</taxon>
        <taxon>Clarias</taxon>
    </lineage>
</organism>
<dbReference type="EMBL" id="QNUK01000424">
    <property type="protein sequence ID" value="KAF5893591.1"/>
    <property type="molecule type" value="Genomic_DNA"/>
</dbReference>
<reference evidence="3" key="1">
    <citation type="submission" date="2020-07" db="EMBL/GenBank/DDBJ databases">
        <title>Clarias magur genome sequencing, assembly and annotation.</title>
        <authorList>
            <person name="Kushwaha B."/>
            <person name="Kumar R."/>
            <person name="Das P."/>
            <person name="Joshi C.G."/>
            <person name="Kumar D."/>
            <person name="Nagpure N.S."/>
            <person name="Pandey M."/>
            <person name="Agarwal S."/>
            <person name="Srivastava S."/>
            <person name="Singh M."/>
            <person name="Sahoo L."/>
            <person name="Jayasankar P."/>
            <person name="Meher P.K."/>
            <person name="Koringa P.G."/>
            <person name="Iquebal M.A."/>
            <person name="Das S.P."/>
            <person name="Bit A."/>
            <person name="Patnaik S."/>
            <person name="Patel N."/>
            <person name="Shah T.M."/>
            <person name="Hinsu A."/>
            <person name="Jena J.K."/>
        </authorList>
    </citation>
    <scope>NUCLEOTIDE SEQUENCE</scope>
    <source>
        <strain evidence="3">CIFAMagur01</strain>
        <tissue evidence="3">Testis</tissue>
    </source>
</reference>
<dbReference type="GO" id="GO:0005886">
    <property type="term" value="C:plasma membrane"/>
    <property type="evidence" value="ECO:0007669"/>
    <property type="project" value="UniProtKB-SubCell"/>
</dbReference>
<feature type="domain" description="C-type lectin" evidence="2">
    <location>
        <begin position="9"/>
        <end position="80"/>
    </location>
</feature>
<dbReference type="InterPro" id="IPR016187">
    <property type="entry name" value="CTDL_fold"/>
</dbReference>
<feature type="non-terminal residue" evidence="3">
    <location>
        <position position="1"/>
    </location>
</feature>